<organism evidence="1 2">
    <name type="scientific">Caerostris darwini</name>
    <dbReference type="NCBI Taxonomy" id="1538125"/>
    <lineage>
        <taxon>Eukaryota</taxon>
        <taxon>Metazoa</taxon>
        <taxon>Ecdysozoa</taxon>
        <taxon>Arthropoda</taxon>
        <taxon>Chelicerata</taxon>
        <taxon>Arachnida</taxon>
        <taxon>Araneae</taxon>
        <taxon>Araneomorphae</taxon>
        <taxon>Entelegynae</taxon>
        <taxon>Araneoidea</taxon>
        <taxon>Araneidae</taxon>
        <taxon>Caerostris</taxon>
    </lineage>
</organism>
<dbReference type="EMBL" id="BPLQ01008818">
    <property type="protein sequence ID" value="GIY39505.1"/>
    <property type="molecule type" value="Genomic_DNA"/>
</dbReference>
<protein>
    <submittedName>
        <fullName evidence="1">Uncharacterized protein</fullName>
    </submittedName>
</protein>
<proteinExistence type="predicted"/>
<sequence length="94" mass="10968">MQIPPRLECPIVHGYCRTKAFDTPPPLPLLLHSRVPATDRHEKDSSVDSFQKRGYSIKSLIASFGYEPFRWQNALKFRFAVNFLMSDWNLDALW</sequence>
<dbReference type="Proteomes" id="UP001054837">
    <property type="component" value="Unassembled WGS sequence"/>
</dbReference>
<dbReference type="AlphaFoldDB" id="A0AAV4T0C0"/>
<name>A0AAV4T0C0_9ARAC</name>
<gene>
    <name evidence="1" type="ORF">CDAR_538931</name>
</gene>
<comment type="caution">
    <text evidence="1">The sequence shown here is derived from an EMBL/GenBank/DDBJ whole genome shotgun (WGS) entry which is preliminary data.</text>
</comment>
<reference evidence="1 2" key="1">
    <citation type="submission" date="2021-06" db="EMBL/GenBank/DDBJ databases">
        <title>Caerostris darwini draft genome.</title>
        <authorList>
            <person name="Kono N."/>
            <person name="Arakawa K."/>
        </authorList>
    </citation>
    <scope>NUCLEOTIDE SEQUENCE [LARGE SCALE GENOMIC DNA]</scope>
</reference>
<accession>A0AAV4T0C0</accession>
<keyword evidence="2" id="KW-1185">Reference proteome</keyword>
<evidence type="ECO:0000313" key="2">
    <source>
        <dbReference type="Proteomes" id="UP001054837"/>
    </source>
</evidence>
<evidence type="ECO:0000313" key="1">
    <source>
        <dbReference type="EMBL" id="GIY39505.1"/>
    </source>
</evidence>